<sequence>MCEHPTTHKSTIPNSITCENIRPTHYLRVHIYVCTRHYDEVELFDIAPKNHFRSCNGQCGACTQWCVVRGLGITYKGKRQGALKINRDPTRDSRGTADKSCFHEQWIFLPPENM</sequence>
<dbReference type="AlphaFoldDB" id="A0A0D0AZ49"/>
<gene>
    <name evidence="1" type="ORF">CY34DRAFT_808126</name>
</gene>
<reference evidence="1 2" key="1">
    <citation type="submission" date="2014-04" db="EMBL/GenBank/DDBJ databases">
        <authorList>
            <consortium name="DOE Joint Genome Institute"/>
            <person name="Kuo A."/>
            <person name="Ruytinx J."/>
            <person name="Rineau F."/>
            <person name="Colpaert J."/>
            <person name="Kohler A."/>
            <person name="Nagy L.G."/>
            <person name="Floudas D."/>
            <person name="Copeland A."/>
            <person name="Barry K.W."/>
            <person name="Cichocki N."/>
            <person name="Veneault-Fourrey C."/>
            <person name="LaButti K."/>
            <person name="Lindquist E.A."/>
            <person name="Lipzen A."/>
            <person name="Lundell T."/>
            <person name="Morin E."/>
            <person name="Murat C."/>
            <person name="Sun H."/>
            <person name="Tunlid A."/>
            <person name="Henrissat B."/>
            <person name="Grigoriev I.V."/>
            <person name="Hibbett D.S."/>
            <person name="Martin F."/>
            <person name="Nordberg H.P."/>
            <person name="Cantor M.N."/>
            <person name="Hua S.X."/>
        </authorList>
    </citation>
    <scope>NUCLEOTIDE SEQUENCE [LARGE SCALE GENOMIC DNA]</scope>
    <source>
        <strain evidence="1 2">UH-Slu-Lm8-n1</strain>
    </source>
</reference>
<evidence type="ECO:0000313" key="2">
    <source>
        <dbReference type="Proteomes" id="UP000054485"/>
    </source>
</evidence>
<proteinExistence type="predicted"/>
<name>A0A0D0AZ49_9AGAM</name>
<keyword evidence="2" id="KW-1185">Reference proteome</keyword>
<protein>
    <submittedName>
        <fullName evidence="1">Uncharacterized protein</fullName>
    </submittedName>
</protein>
<dbReference type="InParanoid" id="A0A0D0AZ49"/>
<dbReference type="Proteomes" id="UP000054485">
    <property type="component" value="Unassembled WGS sequence"/>
</dbReference>
<organism evidence="1 2">
    <name type="scientific">Suillus luteus UH-Slu-Lm8-n1</name>
    <dbReference type="NCBI Taxonomy" id="930992"/>
    <lineage>
        <taxon>Eukaryota</taxon>
        <taxon>Fungi</taxon>
        <taxon>Dikarya</taxon>
        <taxon>Basidiomycota</taxon>
        <taxon>Agaricomycotina</taxon>
        <taxon>Agaricomycetes</taxon>
        <taxon>Agaricomycetidae</taxon>
        <taxon>Boletales</taxon>
        <taxon>Suillineae</taxon>
        <taxon>Suillaceae</taxon>
        <taxon>Suillus</taxon>
    </lineage>
</organism>
<reference evidence="2" key="2">
    <citation type="submission" date="2015-01" db="EMBL/GenBank/DDBJ databases">
        <title>Evolutionary Origins and Diversification of the Mycorrhizal Mutualists.</title>
        <authorList>
            <consortium name="DOE Joint Genome Institute"/>
            <consortium name="Mycorrhizal Genomics Consortium"/>
            <person name="Kohler A."/>
            <person name="Kuo A."/>
            <person name="Nagy L.G."/>
            <person name="Floudas D."/>
            <person name="Copeland A."/>
            <person name="Barry K.W."/>
            <person name="Cichocki N."/>
            <person name="Veneault-Fourrey C."/>
            <person name="LaButti K."/>
            <person name="Lindquist E.A."/>
            <person name="Lipzen A."/>
            <person name="Lundell T."/>
            <person name="Morin E."/>
            <person name="Murat C."/>
            <person name="Riley R."/>
            <person name="Ohm R."/>
            <person name="Sun H."/>
            <person name="Tunlid A."/>
            <person name="Henrissat B."/>
            <person name="Grigoriev I.V."/>
            <person name="Hibbett D.S."/>
            <person name="Martin F."/>
        </authorList>
    </citation>
    <scope>NUCLEOTIDE SEQUENCE [LARGE SCALE GENOMIC DNA]</scope>
    <source>
        <strain evidence="2">UH-Slu-Lm8-n1</strain>
    </source>
</reference>
<accession>A0A0D0AZ49</accession>
<dbReference type="HOGENOM" id="CLU_2122688_0_0_1"/>
<dbReference type="EMBL" id="KN835336">
    <property type="protein sequence ID" value="KIK39602.1"/>
    <property type="molecule type" value="Genomic_DNA"/>
</dbReference>
<evidence type="ECO:0000313" key="1">
    <source>
        <dbReference type="EMBL" id="KIK39602.1"/>
    </source>
</evidence>